<dbReference type="PROSITE" id="PS51371">
    <property type="entry name" value="CBS"/>
    <property type="match status" value="2"/>
</dbReference>
<dbReference type="SUPFAM" id="SSF54631">
    <property type="entry name" value="CBS-domain pair"/>
    <property type="match status" value="1"/>
</dbReference>
<dbReference type="eggNOG" id="COG0517">
    <property type="taxonomic scope" value="Bacteria"/>
</dbReference>
<dbReference type="Pfam" id="PF00571">
    <property type="entry name" value="CBS"/>
    <property type="match status" value="2"/>
</dbReference>
<evidence type="ECO:0000256" key="2">
    <source>
        <dbReference type="PROSITE-ProRule" id="PRU00703"/>
    </source>
</evidence>
<dbReference type="Gene3D" id="3.10.580.10">
    <property type="entry name" value="CBS-domain"/>
    <property type="match status" value="1"/>
</dbReference>
<dbReference type="AlphaFoldDB" id="A0A077DHC1"/>
<protein>
    <recommendedName>
        <fullName evidence="3">CBS domain-containing protein</fullName>
    </recommendedName>
</protein>
<dbReference type="PANTHER" id="PTHR43080">
    <property type="entry name" value="CBS DOMAIN-CONTAINING PROTEIN CBSX3, MITOCHONDRIAL"/>
    <property type="match status" value="1"/>
</dbReference>
<evidence type="ECO:0000256" key="1">
    <source>
        <dbReference type="ARBA" id="ARBA00023122"/>
    </source>
</evidence>
<dbReference type="RefSeq" id="WP_038500114.1">
    <property type="nucleotide sequence ID" value="NZ_AFWK01000044.1"/>
</dbReference>
<name>A0A077DHC1_9BURK</name>
<reference evidence="4 5" key="1">
    <citation type="journal article" date="2014" name="BMC Genomics">
        <title>A genomic perspective on a new bacterial genus and species from the Alcaligenaceae family, Basilea psittacipulmonis.</title>
        <authorList>
            <person name="Whiteson K.L."/>
            <person name="Hernandez D."/>
            <person name="Lazarevic V."/>
            <person name="Gaia N."/>
            <person name="Farinelli L."/>
            <person name="Francois P."/>
            <person name="Pilo P."/>
            <person name="Frey J."/>
            <person name="Schrenzel J."/>
        </authorList>
    </citation>
    <scope>NUCLEOTIDE SEQUENCE [LARGE SCALE GENOMIC DNA]</scope>
    <source>
        <strain evidence="4 5">DSM 24701</strain>
    </source>
</reference>
<feature type="domain" description="CBS" evidence="3">
    <location>
        <begin position="1"/>
        <end position="66"/>
    </location>
</feature>
<dbReference type="OrthoDB" id="9807125at2"/>
<dbReference type="Proteomes" id="UP000028945">
    <property type="component" value="Chromosome"/>
</dbReference>
<keyword evidence="5" id="KW-1185">Reference proteome</keyword>
<dbReference type="InterPro" id="IPR051257">
    <property type="entry name" value="Diverse_CBS-Domain"/>
</dbReference>
<organism evidence="4 5">
    <name type="scientific">Basilea psittacipulmonis DSM 24701</name>
    <dbReference type="NCBI Taxonomy" id="1072685"/>
    <lineage>
        <taxon>Bacteria</taxon>
        <taxon>Pseudomonadati</taxon>
        <taxon>Pseudomonadota</taxon>
        <taxon>Betaproteobacteria</taxon>
        <taxon>Burkholderiales</taxon>
        <taxon>Alcaligenaceae</taxon>
        <taxon>Basilea</taxon>
    </lineage>
</organism>
<evidence type="ECO:0000313" key="5">
    <source>
        <dbReference type="Proteomes" id="UP000028945"/>
    </source>
</evidence>
<dbReference type="PANTHER" id="PTHR43080:SF2">
    <property type="entry name" value="CBS DOMAIN-CONTAINING PROTEIN"/>
    <property type="match status" value="1"/>
</dbReference>
<dbReference type="InterPro" id="IPR046342">
    <property type="entry name" value="CBS_dom_sf"/>
</dbReference>
<accession>A0A077DHC1</accession>
<dbReference type="HOGENOM" id="CLU_040681_3_1_4"/>
<dbReference type="InterPro" id="IPR000644">
    <property type="entry name" value="CBS_dom"/>
</dbReference>
<gene>
    <name evidence="4" type="ORF">IX83_05805</name>
</gene>
<evidence type="ECO:0000313" key="4">
    <source>
        <dbReference type="EMBL" id="AIL32897.1"/>
    </source>
</evidence>
<keyword evidence="1 2" id="KW-0129">CBS domain</keyword>
<proteinExistence type="predicted"/>
<evidence type="ECO:0000259" key="3">
    <source>
        <dbReference type="PROSITE" id="PS51371"/>
    </source>
</evidence>
<dbReference type="EMBL" id="CP009238">
    <property type="protein sequence ID" value="AIL32897.1"/>
    <property type="molecule type" value="Genomic_DNA"/>
</dbReference>
<dbReference type="KEGG" id="bpsi:IX83_05805"/>
<feature type="domain" description="CBS" evidence="3">
    <location>
        <begin position="76"/>
        <end position="132"/>
    </location>
</feature>
<sequence>MLKINEVLHVSSDILYVGKPEDSVQSAIDSMAKYHKGCILVMESGELVGIVTFFDIICLLSKKRGVVGDARLRSIMNDAPITVTPSTSVKEVQRLMLDHNVRYIPVLDGSKIIGVISIADVSRFLLYAEKYENNLLKAYIKTLGTDNEDMKEV</sequence>
<dbReference type="SMART" id="SM00116">
    <property type="entry name" value="CBS"/>
    <property type="match status" value="2"/>
</dbReference>